<evidence type="ECO:0000256" key="2">
    <source>
        <dbReference type="ARBA" id="ARBA00022679"/>
    </source>
</evidence>
<dbReference type="PANTHER" id="PTHR31544">
    <property type="entry name" value="AIG2-LIKE PROTEIN D"/>
    <property type="match status" value="1"/>
</dbReference>
<dbReference type="InterPro" id="IPR045038">
    <property type="entry name" value="AIG2-like"/>
</dbReference>
<dbReference type="InterPro" id="IPR036568">
    <property type="entry name" value="GGCT-like_sf"/>
</dbReference>
<protein>
    <recommendedName>
        <fullName evidence="3">Putative gamma-glutamylcyclotransferase</fullName>
    </recommendedName>
</protein>
<sequence length="163" mass="18725">MISRAQSLAPMTCFVYGTLMSPHVVRVLIGRELEGQKAWLRNFSCHPVSKRVYPGIIPSEGKEVKVKGLLLMGLDQREIKILDYFEDEGVDYSRQQVSVEVMGSDIKLTRIPSQAYVWNCGGDKLDLGNRWDYEKFLTQHLDGYLERVVKPCRTEVDELFKKP</sequence>
<dbReference type="AlphaFoldDB" id="K0RA47"/>
<proteinExistence type="inferred from homology"/>
<evidence type="ECO:0000259" key="4">
    <source>
        <dbReference type="Pfam" id="PF06094"/>
    </source>
</evidence>
<reference evidence="5 6" key="1">
    <citation type="journal article" date="2012" name="Genome Biol.">
        <title>Genome and low-iron response of an oceanic diatom adapted to chronic iron limitation.</title>
        <authorList>
            <person name="Lommer M."/>
            <person name="Specht M."/>
            <person name="Roy A.S."/>
            <person name="Kraemer L."/>
            <person name="Andreson R."/>
            <person name="Gutowska M.A."/>
            <person name="Wolf J."/>
            <person name="Bergner S.V."/>
            <person name="Schilhabel M.B."/>
            <person name="Klostermeier U.C."/>
            <person name="Beiko R.G."/>
            <person name="Rosenstiel P."/>
            <person name="Hippler M."/>
            <person name="Laroche J."/>
        </authorList>
    </citation>
    <scope>NUCLEOTIDE SEQUENCE [LARGE SCALE GENOMIC DNA]</scope>
    <source>
        <strain evidence="5 6">CCMP1005</strain>
    </source>
</reference>
<accession>K0RA47</accession>
<dbReference type="GO" id="GO:0016740">
    <property type="term" value="F:transferase activity"/>
    <property type="evidence" value="ECO:0007669"/>
    <property type="project" value="UniProtKB-KW"/>
</dbReference>
<evidence type="ECO:0000256" key="1">
    <source>
        <dbReference type="ARBA" id="ARBA00008861"/>
    </source>
</evidence>
<feature type="domain" description="Gamma-glutamylcyclotransferase AIG2-like" evidence="4">
    <location>
        <begin position="13"/>
        <end position="124"/>
    </location>
</feature>
<dbReference type="SUPFAM" id="SSF110857">
    <property type="entry name" value="Gamma-glutamyl cyclotransferase-like"/>
    <property type="match status" value="1"/>
</dbReference>
<dbReference type="OrthoDB" id="1044435at2759"/>
<dbReference type="Gene3D" id="3.10.490.10">
    <property type="entry name" value="Gamma-glutamyl cyclotransferase-like"/>
    <property type="match status" value="1"/>
</dbReference>
<evidence type="ECO:0000313" key="5">
    <source>
        <dbReference type="EMBL" id="EJK50508.1"/>
    </source>
</evidence>
<organism evidence="5 6">
    <name type="scientific">Thalassiosira oceanica</name>
    <name type="common">Marine diatom</name>
    <dbReference type="NCBI Taxonomy" id="159749"/>
    <lineage>
        <taxon>Eukaryota</taxon>
        <taxon>Sar</taxon>
        <taxon>Stramenopiles</taxon>
        <taxon>Ochrophyta</taxon>
        <taxon>Bacillariophyta</taxon>
        <taxon>Coscinodiscophyceae</taxon>
        <taxon>Thalassiosirophycidae</taxon>
        <taxon>Thalassiosirales</taxon>
        <taxon>Thalassiosiraceae</taxon>
        <taxon>Thalassiosira</taxon>
    </lineage>
</organism>
<gene>
    <name evidence="5" type="ORF">THAOC_30489</name>
</gene>
<dbReference type="InterPro" id="IPR009288">
    <property type="entry name" value="AIG2-like_dom"/>
</dbReference>
<dbReference type="CDD" id="cd06661">
    <property type="entry name" value="GGCT_like"/>
    <property type="match status" value="1"/>
</dbReference>
<dbReference type="eggNOG" id="ENOG502RRB7">
    <property type="taxonomic scope" value="Eukaryota"/>
</dbReference>
<keyword evidence="6" id="KW-1185">Reference proteome</keyword>
<evidence type="ECO:0000256" key="3">
    <source>
        <dbReference type="ARBA" id="ARBA00030602"/>
    </source>
</evidence>
<dbReference type="PANTHER" id="PTHR31544:SF2">
    <property type="entry name" value="AIG2-LIKE PROTEIN D"/>
    <property type="match status" value="1"/>
</dbReference>
<dbReference type="Proteomes" id="UP000266841">
    <property type="component" value="Unassembled WGS sequence"/>
</dbReference>
<evidence type="ECO:0000313" key="6">
    <source>
        <dbReference type="Proteomes" id="UP000266841"/>
    </source>
</evidence>
<keyword evidence="2" id="KW-0808">Transferase</keyword>
<comment type="caution">
    <text evidence="5">The sequence shown here is derived from an EMBL/GenBank/DDBJ whole genome shotgun (WGS) entry which is preliminary data.</text>
</comment>
<dbReference type="EMBL" id="AGNL01043540">
    <property type="protein sequence ID" value="EJK50508.1"/>
    <property type="molecule type" value="Genomic_DNA"/>
</dbReference>
<dbReference type="OMA" id="FEEWKRH"/>
<comment type="similarity">
    <text evidence="1">Belongs to the gamma-glutamylcyclotransferase family.</text>
</comment>
<dbReference type="Pfam" id="PF06094">
    <property type="entry name" value="GGACT"/>
    <property type="match status" value="1"/>
</dbReference>
<name>K0RA47_THAOC</name>
<dbReference type="InterPro" id="IPR013024">
    <property type="entry name" value="GGCT-like"/>
</dbReference>